<protein>
    <recommendedName>
        <fullName evidence="4">Acidic protein</fullName>
    </recommendedName>
</protein>
<feature type="signal peptide" evidence="1">
    <location>
        <begin position="1"/>
        <end position="25"/>
    </location>
</feature>
<reference evidence="2" key="1">
    <citation type="submission" date="2015-04" db="UniProtKB">
        <authorList>
            <consortium name="EnsemblPlants"/>
        </authorList>
    </citation>
    <scope>IDENTIFICATION</scope>
</reference>
<evidence type="ECO:0008006" key="4">
    <source>
        <dbReference type="Google" id="ProtNLM"/>
    </source>
</evidence>
<keyword evidence="1" id="KW-0732">Signal</keyword>
<evidence type="ECO:0000313" key="3">
    <source>
        <dbReference type="Proteomes" id="UP000026962"/>
    </source>
</evidence>
<feature type="chain" id="PRO_5002367095" description="Acidic protein" evidence="1">
    <location>
        <begin position="26"/>
        <end position="98"/>
    </location>
</feature>
<name>A0A0E0LZA5_ORYPU</name>
<reference evidence="2" key="2">
    <citation type="submission" date="2018-05" db="EMBL/GenBank/DDBJ databases">
        <title>OpunRS2 (Oryza punctata Reference Sequence Version 2).</title>
        <authorList>
            <person name="Zhang J."/>
            <person name="Kudrna D."/>
            <person name="Lee S."/>
            <person name="Talag J."/>
            <person name="Welchert J."/>
            <person name="Wing R.A."/>
        </authorList>
    </citation>
    <scope>NUCLEOTIDE SEQUENCE [LARGE SCALE GENOMIC DNA]</scope>
</reference>
<keyword evidence="3" id="KW-1185">Reference proteome</keyword>
<sequence length="98" mass="10408">MTRAIVVVIVAAVFTTAVVLSTVEGQQPDCKSICNQSCASSCRSAPISACSTPCRVPDFQPSQVCGQCRYNVYHNIAPVYASSTVSPHACIGRWAGKR</sequence>
<evidence type="ECO:0000256" key="1">
    <source>
        <dbReference type="SAM" id="SignalP"/>
    </source>
</evidence>
<organism evidence="2">
    <name type="scientific">Oryza punctata</name>
    <name type="common">Red rice</name>
    <dbReference type="NCBI Taxonomy" id="4537"/>
    <lineage>
        <taxon>Eukaryota</taxon>
        <taxon>Viridiplantae</taxon>
        <taxon>Streptophyta</taxon>
        <taxon>Embryophyta</taxon>
        <taxon>Tracheophyta</taxon>
        <taxon>Spermatophyta</taxon>
        <taxon>Magnoliopsida</taxon>
        <taxon>Liliopsida</taxon>
        <taxon>Poales</taxon>
        <taxon>Poaceae</taxon>
        <taxon>BOP clade</taxon>
        <taxon>Oryzoideae</taxon>
        <taxon>Oryzeae</taxon>
        <taxon>Oryzinae</taxon>
        <taxon>Oryza</taxon>
    </lineage>
</organism>
<dbReference type="EnsemblPlants" id="OPUNC09G03310.1">
    <property type="protein sequence ID" value="OPUNC09G03310.1"/>
    <property type="gene ID" value="OPUNC09G03310"/>
</dbReference>
<dbReference type="AlphaFoldDB" id="A0A0E0LZA5"/>
<dbReference type="HOGENOM" id="CLU_183316_0_0_1"/>
<accession>A0A0E0LZA5</accession>
<proteinExistence type="predicted"/>
<dbReference type="Proteomes" id="UP000026962">
    <property type="component" value="Chromosome 9"/>
</dbReference>
<evidence type="ECO:0000313" key="2">
    <source>
        <dbReference type="EnsemblPlants" id="OPUNC09G03310.1"/>
    </source>
</evidence>
<dbReference type="Gramene" id="OPUNC09G03310.1">
    <property type="protein sequence ID" value="OPUNC09G03310.1"/>
    <property type="gene ID" value="OPUNC09G03310"/>
</dbReference>